<keyword evidence="2" id="KW-0732">Signal</keyword>
<dbReference type="OrthoDB" id="539270at2759"/>
<dbReference type="GeneID" id="25730242"/>
<proteinExistence type="predicted"/>
<protein>
    <recommendedName>
        <fullName evidence="3">Phosphatidylglycerol lysyltransferase C-terminal domain-containing protein</fullName>
    </recommendedName>
</protein>
<dbReference type="Pfam" id="PF09924">
    <property type="entry name" value="LPG_synthase_C"/>
    <property type="match status" value="1"/>
</dbReference>
<dbReference type="EMBL" id="KK100344">
    <property type="protein sequence ID" value="KIZ06670.1"/>
    <property type="molecule type" value="Genomic_DNA"/>
</dbReference>
<dbReference type="KEGG" id="mng:MNEG_1284"/>
<evidence type="ECO:0000313" key="4">
    <source>
        <dbReference type="EMBL" id="KIZ06670.1"/>
    </source>
</evidence>
<feature type="domain" description="Phosphatidylglycerol lysyltransferase C-terminal" evidence="3">
    <location>
        <begin position="168"/>
        <end position="464"/>
    </location>
</feature>
<dbReference type="InterPro" id="IPR024320">
    <property type="entry name" value="LPG_synthase_C"/>
</dbReference>
<feature type="signal peptide" evidence="2">
    <location>
        <begin position="1"/>
        <end position="27"/>
    </location>
</feature>
<keyword evidence="5" id="KW-1185">Reference proteome</keyword>
<dbReference type="Proteomes" id="UP000054498">
    <property type="component" value="Unassembled WGS sequence"/>
</dbReference>
<feature type="region of interest" description="Disordered" evidence="1">
    <location>
        <begin position="63"/>
        <end position="102"/>
    </location>
</feature>
<sequence length="588" mass="62596">MSPWVQAGMRVAVGGLAVAAIIPATGGQGGGRGVAEAAGKPAALEGGVRAVIKINAATFEAREEAAGPGLPPSGRDTNGRRGDQRAAQQCQEPQRSPPQQPLLQQAQCVEEGTGVVPVGVLCEDLEGCAGVASRQIEAVHVPVEPKHGANSEAWRVIGPYMRLYGSGALSSSTLWNPEFTHMFVPGVGSQAYFIGQAYNRTIVVGINNPLAHPDHWAEMAATFVRAFPAAIFSHIGPRFAQVLKDTQGYTINDCGAETSIQVQKFSYSKRTRTIRNGVRDATAAGVVVRELLPADVTTGIMQQLLAVTGDWLEQKRVSDKVMRVYIRHIDYDNLQLAEGVRLFVAEAPSGADAVANGAAPKTVCGFVLVDPMFRDGAVYGYVTSVNRMLRGSHPGVLKLMYNDIMAFMKREGKEVLTFGFSPFFNVQKTPFCGPWWMELSVRYFYEHCTPLYEFKNLAFSKARYGGGVVGDAYHDPNVTMTHVYGASRAAFLPGMALLDNWVLLMTSGIVSSALETFLKVLGLRRHVGPPGVEGNACPALRGAASAASLTSLGSLTSLASSGGGWLPGAESGCRRISSGGPPSPRIAA</sequence>
<organism evidence="4 5">
    <name type="scientific">Monoraphidium neglectum</name>
    <dbReference type="NCBI Taxonomy" id="145388"/>
    <lineage>
        <taxon>Eukaryota</taxon>
        <taxon>Viridiplantae</taxon>
        <taxon>Chlorophyta</taxon>
        <taxon>core chlorophytes</taxon>
        <taxon>Chlorophyceae</taxon>
        <taxon>CS clade</taxon>
        <taxon>Sphaeropleales</taxon>
        <taxon>Selenastraceae</taxon>
        <taxon>Monoraphidium</taxon>
    </lineage>
</organism>
<evidence type="ECO:0000259" key="3">
    <source>
        <dbReference type="Pfam" id="PF09924"/>
    </source>
</evidence>
<accession>A0A0D2MVZ3</accession>
<evidence type="ECO:0000313" key="5">
    <source>
        <dbReference type="Proteomes" id="UP000054498"/>
    </source>
</evidence>
<dbReference type="AlphaFoldDB" id="A0A0D2MVZ3"/>
<dbReference type="RefSeq" id="XP_013905689.1">
    <property type="nucleotide sequence ID" value="XM_014050235.1"/>
</dbReference>
<reference evidence="4 5" key="1">
    <citation type="journal article" date="2013" name="BMC Genomics">
        <title>Reconstruction of the lipid metabolism for the microalga Monoraphidium neglectum from its genome sequence reveals characteristics suitable for biofuel production.</title>
        <authorList>
            <person name="Bogen C."/>
            <person name="Al-Dilaimi A."/>
            <person name="Albersmeier A."/>
            <person name="Wichmann J."/>
            <person name="Grundmann M."/>
            <person name="Rupp O."/>
            <person name="Lauersen K.J."/>
            <person name="Blifernez-Klassen O."/>
            <person name="Kalinowski J."/>
            <person name="Goesmann A."/>
            <person name="Mussgnug J.H."/>
            <person name="Kruse O."/>
        </authorList>
    </citation>
    <scope>NUCLEOTIDE SEQUENCE [LARGE SCALE GENOMIC DNA]</scope>
    <source>
        <strain evidence="4 5">SAG 48.87</strain>
    </source>
</reference>
<feature type="chain" id="PRO_5002259148" description="Phosphatidylglycerol lysyltransferase C-terminal domain-containing protein" evidence="2">
    <location>
        <begin position="28"/>
        <end position="588"/>
    </location>
</feature>
<name>A0A0D2MVZ3_9CHLO</name>
<evidence type="ECO:0000256" key="1">
    <source>
        <dbReference type="SAM" id="MobiDB-lite"/>
    </source>
</evidence>
<evidence type="ECO:0000256" key="2">
    <source>
        <dbReference type="SAM" id="SignalP"/>
    </source>
</evidence>
<gene>
    <name evidence="4" type="ORF">MNEG_1284</name>
</gene>